<reference evidence="9" key="1">
    <citation type="submission" date="2016-10" db="EMBL/GenBank/DDBJ databases">
        <title>Comparative genomics uncovers the prolific and rare metabolic potential of the cyanobacterial genus Moorea.</title>
        <authorList>
            <person name="Leao T."/>
            <person name="Castelao G."/>
            <person name="Korobeynikov A."/>
            <person name="Monroe E.A."/>
            <person name="Podell S."/>
            <person name="Glukhov E."/>
            <person name="Allen E."/>
            <person name="Gerwick W.H."/>
            <person name="Gerwick L."/>
        </authorList>
    </citation>
    <scope>NUCLEOTIDE SEQUENCE [LARGE SCALE GENOMIC DNA]</scope>
    <source>
        <strain evidence="9">PAL-8-15-08-1</strain>
    </source>
</reference>
<dbReference type="AlphaFoldDB" id="A0A1D8TTZ2"/>
<keyword evidence="4" id="KW-0408">Iron</keyword>
<evidence type="ECO:0000313" key="8">
    <source>
        <dbReference type="EMBL" id="AOX00936.1"/>
    </source>
</evidence>
<name>A0A1D8TTZ2_9CYAN</name>
<feature type="domain" description="Globin" evidence="7">
    <location>
        <begin position="1"/>
        <end position="134"/>
    </location>
</feature>
<keyword evidence="6" id="KW-0472">Membrane</keyword>
<dbReference type="KEGG" id="mpro:BJP34_17105"/>
<dbReference type="Gene3D" id="1.10.490.10">
    <property type="entry name" value="Globins"/>
    <property type="match status" value="1"/>
</dbReference>
<keyword evidence="6" id="KW-1133">Transmembrane helix</keyword>
<keyword evidence="3" id="KW-0479">Metal-binding</keyword>
<dbReference type="SUPFAM" id="SSF46458">
    <property type="entry name" value="Globin-like"/>
    <property type="match status" value="1"/>
</dbReference>
<keyword evidence="5" id="KW-0813">Transport</keyword>
<dbReference type="GO" id="GO:0008941">
    <property type="term" value="F:nitric oxide dioxygenase NAD(P)H activity"/>
    <property type="evidence" value="ECO:0007669"/>
    <property type="project" value="TreeGrafter"/>
</dbReference>
<dbReference type="GO" id="GO:0005344">
    <property type="term" value="F:oxygen carrier activity"/>
    <property type="evidence" value="ECO:0007669"/>
    <property type="project" value="UniProtKB-KW"/>
</dbReference>
<dbReference type="GO" id="GO:0071949">
    <property type="term" value="F:FAD binding"/>
    <property type="evidence" value="ECO:0007669"/>
    <property type="project" value="TreeGrafter"/>
</dbReference>
<dbReference type="GO" id="GO:0046210">
    <property type="term" value="P:nitric oxide catabolic process"/>
    <property type="evidence" value="ECO:0007669"/>
    <property type="project" value="TreeGrafter"/>
</dbReference>
<evidence type="ECO:0000256" key="5">
    <source>
        <dbReference type="RuleBase" id="RU000356"/>
    </source>
</evidence>
<dbReference type="RefSeq" id="WP_070393387.1">
    <property type="nucleotide sequence ID" value="NZ_CP017599.1"/>
</dbReference>
<proteinExistence type="inferred from homology"/>
<dbReference type="CDD" id="cd12131">
    <property type="entry name" value="HGbI-like"/>
    <property type="match status" value="1"/>
</dbReference>
<evidence type="ECO:0000256" key="3">
    <source>
        <dbReference type="ARBA" id="ARBA00022723"/>
    </source>
</evidence>
<dbReference type="OrthoDB" id="315417at2"/>
<accession>A0A1D8TTZ2</accession>
<dbReference type="Pfam" id="PF00042">
    <property type="entry name" value="Globin"/>
    <property type="match status" value="1"/>
</dbReference>
<comment type="similarity">
    <text evidence="5">Belongs to the globin family.</text>
</comment>
<dbReference type="GO" id="GO:0019825">
    <property type="term" value="F:oxygen binding"/>
    <property type="evidence" value="ECO:0007669"/>
    <property type="project" value="InterPro"/>
</dbReference>
<dbReference type="EMBL" id="CP017599">
    <property type="protein sequence ID" value="AOX00936.1"/>
    <property type="molecule type" value="Genomic_DNA"/>
</dbReference>
<dbReference type="InterPro" id="IPR000971">
    <property type="entry name" value="Globin"/>
</dbReference>
<evidence type="ECO:0000256" key="2">
    <source>
        <dbReference type="ARBA" id="ARBA00022621"/>
    </source>
</evidence>
<sequence length="187" mass="20491">MSLQVELLEQSFDQVKPRATEFVASFYENLFTDYPAAQPLFDTTDMGAQQKKLLASLVLVVENLRKPDTLGAALKGLGARHVKYGALPEHYPLVGNSLLKTFEQYLGADWTPEVKQAWVDAYGAITSIMLDGADYSSEEVELDAPKPESTKPSPQQYEVPETNINWPLIGGVFGAGGIVTLILAMLL</sequence>
<evidence type="ECO:0000256" key="1">
    <source>
        <dbReference type="ARBA" id="ARBA00022617"/>
    </source>
</evidence>
<evidence type="ECO:0000313" key="9">
    <source>
        <dbReference type="Proteomes" id="UP000177870"/>
    </source>
</evidence>
<dbReference type="InterPro" id="IPR009050">
    <property type="entry name" value="Globin-like_sf"/>
</dbReference>
<organism evidence="8 9">
    <name type="scientific">Moorena producens PAL-8-15-08-1</name>
    <dbReference type="NCBI Taxonomy" id="1458985"/>
    <lineage>
        <taxon>Bacteria</taxon>
        <taxon>Bacillati</taxon>
        <taxon>Cyanobacteriota</taxon>
        <taxon>Cyanophyceae</taxon>
        <taxon>Coleofasciculales</taxon>
        <taxon>Coleofasciculaceae</taxon>
        <taxon>Moorena</taxon>
    </lineage>
</organism>
<dbReference type="STRING" id="1458985.BJP34_17105"/>
<dbReference type="InterPro" id="IPR012292">
    <property type="entry name" value="Globin/Proto"/>
</dbReference>
<feature type="transmembrane region" description="Helical" evidence="6">
    <location>
        <begin position="164"/>
        <end position="186"/>
    </location>
</feature>
<keyword evidence="2 5" id="KW-0561">Oxygen transport</keyword>
<dbReference type="PANTHER" id="PTHR43396:SF3">
    <property type="entry name" value="FLAVOHEMOPROTEIN"/>
    <property type="match status" value="1"/>
</dbReference>
<dbReference type="PANTHER" id="PTHR43396">
    <property type="entry name" value="FLAVOHEMOPROTEIN"/>
    <property type="match status" value="1"/>
</dbReference>
<evidence type="ECO:0000256" key="6">
    <source>
        <dbReference type="SAM" id="Phobius"/>
    </source>
</evidence>
<gene>
    <name evidence="8" type="ORF">BJP34_17105</name>
</gene>
<protein>
    <submittedName>
        <fullName evidence="8">Flavohemoprotein</fullName>
    </submittedName>
</protein>
<keyword evidence="6" id="KW-0812">Transmembrane</keyword>
<evidence type="ECO:0000259" key="7">
    <source>
        <dbReference type="PROSITE" id="PS01033"/>
    </source>
</evidence>
<dbReference type="PROSITE" id="PS01033">
    <property type="entry name" value="GLOBIN"/>
    <property type="match status" value="1"/>
</dbReference>
<keyword evidence="1 5" id="KW-0349">Heme</keyword>
<dbReference type="Proteomes" id="UP000177870">
    <property type="component" value="Chromosome"/>
</dbReference>
<dbReference type="GO" id="GO:0020037">
    <property type="term" value="F:heme binding"/>
    <property type="evidence" value="ECO:0007669"/>
    <property type="project" value="InterPro"/>
</dbReference>
<dbReference type="GO" id="GO:0071500">
    <property type="term" value="P:cellular response to nitrosative stress"/>
    <property type="evidence" value="ECO:0007669"/>
    <property type="project" value="TreeGrafter"/>
</dbReference>
<evidence type="ECO:0000256" key="4">
    <source>
        <dbReference type="ARBA" id="ARBA00023004"/>
    </source>
</evidence>
<dbReference type="GO" id="GO:0046872">
    <property type="term" value="F:metal ion binding"/>
    <property type="evidence" value="ECO:0007669"/>
    <property type="project" value="UniProtKB-KW"/>
</dbReference>